<dbReference type="STRING" id="888268.A0A1E5VUN2"/>
<dbReference type="OrthoDB" id="784830at2759"/>
<accession>A0A1E5VUN2</accession>
<evidence type="ECO:0000313" key="4">
    <source>
        <dbReference type="Proteomes" id="UP000095767"/>
    </source>
</evidence>
<organism evidence="3 4">
    <name type="scientific">Dichanthelium oligosanthes</name>
    <dbReference type="NCBI Taxonomy" id="888268"/>
    <lineage>
        <taxon>Eukaryota</taxon>
        <taxon>Viridiplantae</taxon>
        <taxon>Streptophyta</taxon>
        <taxon>Embryophyta</taxon>
        <taxon>Tracheophyta</taxon>
        <taxon>Spermatophyta</taxon>
        <taxon>Magnoliopsida</taxon>
        <taxon>Liliopsida</taxon>
        <taxon>Poales</taxon>
        <taxon>Poaceae</taxon>
        <taxon>PACMAD clade</taxon>
        <taxon>Panicoideae</taxon>
        <taxon>Panicodae</taxon>
        <taxon>Paniceae</taxon>
        <taxon>Dichantheliinae</taxon>
        <taxon>Dichanthelium</taxon>
    </lineage>
</organism>
<evidence type="ECO:0000259" key="2">
    <source>
        <dbReference type="Pfam" id="PF05922"/>
    </source>
</evidence>
<keyword evidence="4" id="KW-1185">Reference proteome</keyword>
<protein>
    <recommendedName>
        <fullName evidence="2">Inhibitor I9 domain-containing protein</fullName>
    </recommendedName>
</protein>
<keyword evidence="1" id="KW-0732">Signal</keyword>
<comment type="caution">
    <text evidence="3">The sequence shown here is derived from an EMBL/GenBank/DDBJ whole genome shotgun (WGS) entry which is preliminary data.</text>
</comment>
<sequence length="119" mass="12657">MEKPRRWCLALASLQLLLLLSLPLRAAAYLQERKNYIVHLRPRDGGGGGSVEEWHRSFLPQVAASGPDSAADGGDGPRIIYSYSDAFSGFAARLTDEEAEALRRTDGGSGAAPGSGAGW</sequence>
<feature type="signal peptide" evidence="1">
    <location>
        <begin position="1"/>
        <end position="28"/>
    </location>
</feature>
<dbReference type="Gene3D" id="3.30.70.80">
    <property type="entry name" value="Peptidase S8 propeptide/proteinase inhibitor I9"/>
    <property type="match status" value="1"/>
</dbReference>
<dbReference type="PANTHER" id="PTHR48222:SF4">
    <property type="entry name" value="PROTEINASE INHIBITOR, PROPEPTIDE"/>
    <property type="match status" value="1"/>
</dbReference>
<dbReference type="InterPro" id="IPR010259">
    <property type="entry name" value="S8pro/Inhibitor_I9"/>
</dbReference>
<name>A0A1E5VUN2_9POAL</name>
<dbReference type="EMBL" id="LWDX02029018">
    <property type="protein sequence ID" value="OEL28843.1"/>
    <property type="molecule type" value="Genomic_DNA"/>
</dbReference>
<dbReference type="Pfam" id="PF05922">
    <property type="entry name" value="Inhibitor_I9"/>
    <property type="match status" value="1"/>
</dbReference>
<dbReference type="AlphaFoldDB" id="A0A1E5VUN2"/>
<gene>
    <name evidence="3" type="ORF">BAE44_0010139</name>
</gene>
<dbReference type="InterPro" id="IPR037045">
    <property type="entry name" value="S8pro/Inhibitor_I9_sf"/>
</dbReference>
<dbReference type="PANTHER" id="PTHR48222">
    <property type="entry name" value="PROTEINASE INHIBITOR, PROPEPTIDE"/>
    <property type="match status" value="1"/>
</dbReference>
<feature type="chain" id="PRO_5009188548" description="Inhibitor I9 domain-containing protein" evidence="1">
    <location>
        <begin position="29"/>
        <end position="119"/>
    </location>
</feature>
<proteinExistence type="predicted"/>
<reference evidence="3 4" key="1">
    <citation type="submission" date="2016-09" db="EMBL/GenBank/DDBJ databases">
        <title>The draft genome of Dichanthelium oligosanthes: A C3 panicoid grass species.</title>
        <authorList>
            <person name="Studer A.J."/>
            <person name="Schnable J.C."/>
            <person name="Brutnell T.P."/>
        </authorList>
    </citation>
    <scope>NUCLEOTIDE SEQUENCE [LARGE SCALE GENOMIC DNA]</scope>
    <source>
        <strain evidence="4">cv. Kellogg 1175</strain>
        <tissue evidence="3">Leaf</tissue>
    </source>
</reference>
<dbReference type="Proteomes" id="UP000095767">
    <property type="component" value="Unassembled WGS sequence"/>
</dbReference>
<evidence type="ECO:0000256" key="1">
    <source>
        <dbReference type="SAM" id="SignalP"/>
    </source>
</evidence>
<feature type="domain" description="Inhibitor I9" evidence="2">
    <location>
        <begin position="35"/>
        <end position="106"/>
    </location>
</feature>
<evidence type="ECO:0000313" key="3">
    <source>
        <dbReference type="EMBL" id="OEL28843.1"/>
    </source>
</evidence>